<evidence type="ECO:0000313" key="2">
    <source>
        <dbReference type="Proteomes" id="UP000007938"/>
    </source>
</evidence>
<dbReference type="OrthoDB" id="5460234at2"/>
<accession>F4GG56</accession>
<dbReference type="eggNOG" id="COG5614">
    <property type="taxonomic scope" value="Bacteria"/>
</dbReference>
<organism evidence="1 2">
    <name type="scientific">Alicycliphilus denitrificans (strain DSM 14773 / CIP 107495 / K601)</name>
    <dbReference type="NCBI Taxonomy" id="596154"/>
    <lineage>
        <taxon>Bacteria</taxon>
        <taxon>Pseudomonadati</taxon>
        <taxon>Pseudomonadota</taxon>
        <taxon>Betaproteobacteria</taxon>
        <taxon>Burkholderiales</taxon>
        <taxon>Comamonadaceae</taxon>
        <taxon>Alicycliphilus</taxon>
    </lineage>
</organism>
<dbReference type="Gene3D" id="2.40.10.270">
    <property type="entry name" value="Bacteriophage SPP1 head-tail adaptor protein"/>
    <property type="match status" value="1"/>
</dbReference>
<dbReference type="InterPro" id="IPR038666">
    <property type="entry name" value="SSP1_head-tail_sf"/>
</dbReference>
<dbReference type="AlphaFoldDB" id="F4GG56"/>
<dbReference type="Proteomes" id="UP000007938">
    <property type="component" value="Chromosome"/>
</dbReference>
<dbReference type="EMBL" id="CP002657">
    <property type="protein sequence ID" value="AEB82840.1"/>
    <property type="molecule type" value="Genomic_DNA"/>
</dbReference>
<dbReference type="Pfam" id="PF05521">
    <property type="entry name" value="Phage_HCP"/>
    <property type="match status" value="1"/>
</dbReference>
<protein>
    <submittedName>
        <fullName evidence="1">Phage head-tail adaptor</fullName>
    </submittedName>
</protein>
<proteinExistence type="predicted"/>
<gene>
    <name evidence="1" type="ordered locus">Alide2_0416</name>
</gene>
<keyword evidence="2" id="KW-1185">Reference proteome</keyword>
<reference evidence="1 2" key="2">
    <citation type="submission" date="2011-04" db="EMBL/GenBank/DDBJ databases">
        <title>Complete sequence of chromosome of Alicycliphilus denitrificans K601.</title>
        <authorList>
            <consortium name="US DOE Joint Genome Institute"/>
            <person name="Lucas S."/>
            <person name="Han J."/>
            <person name="Lapidus A."/>
            <person name="Cheng J.-F."/>
            <person name="Goodwin L."/>
            <person name="Pitluck S."/>
            <person name="Peters L."/>
            <person name="Zeytun A."/>
            <person name="Detter J.C."/>
            <person name="Han C."/>
            <person name="Tapia R."/>
            <person name="Land M."/>
            <person name="Hauser L."/>
            <person name="Kyrpides N."/>
            <person name="Ivanova N."/>
            <person name="Mikhailova N."/>
            <person name="Pagani I."/>
            <person name="Oosterkamp M."/>
            <person name="Pieper D."/>
            <person name="van Berkel W."/>
            <person name="Langenhoff A."/>
            <person name="Smidt H."/>
            <person name="Stams A."/>
            <person name="Woyke T."/>
        </authorList>
    </citation>
    <scope>NUCLEOTIDE SEQUENCE [LARGE SCALE GENOMIC DNA]</scope>
    <source>
        <strain evidence="2">DSM 14773 / CIP 107495 / K601</strain>
    </source>
</reference>
<dbReference type="HOGENOM" id="CLU_147810_2_1_4"/>
<name>F4GG56_ALIDK</name>
<dbReference type="NCBIfam" id="TIGR01563">
    <property type="entry name" value="gp16_SPP1"/>
    <property type="match status" value="1"/>
</dbReference>
<dbReference type="KEGG" id="adk:Alide2_0416"/>
<sequence length="86" mass="9302">MGAGHLPEAWADHATLWANVRHLSGSESIRSDAEASIVRASIRVRFRTDLNAGMRVLVGAKGYDVTAVLPDLVGRQHVDLVAQLVE</sequence>
<dbReference type="STRING" id="596154.Alide2_0416"/>
<evidence type="ECO:0000313" key="1">
    <source>
        <dbReference type="EMBL" id="AEB82840.1"/>
    </source>
</evidence>
<reference evidence="1 2" key="1">
    <citation type="journal article" date="2011" name="J. Bacteriol.">
        <title>Genome Sequences of Alicycliphilus denitrificans Strains BC and K601T.</title>
        <authorList>
            <person name="Oosterkamp M.J."/>
            <person name="Veuskens T."/>
            <person name="Plugge C.M."/>
            <person name="Langenhoff A.A."/>
            <person name="Gerritse J."/>
            <person name="van Berkel W.J."/>
            <person name="Pieper D.H."/>
            <person name="Junca H."/>
            <person name="Goodwin L.A."/>
            <person name="Daligault H.E."/>
            <person name="Bruce D.C."/>
            <person name="Detter J.C."/>
            <person name="Tapia R."/>
            <person name="Han C.S."/>
            <person name="Land M.L."/>
            <person name="Hauser L.J."/>
            <person name="Smidt H."/>
            <person name="Stams A.J."/>
        </authorList>
    </citation>
    <scope>NUCLEOTIDE SEQUENCE [LARGE SCALE GENOMIC DNA]</scope>
    <source>
        <strain evidence="2">DSM 14773 / CIP 107495 / K601</strain>
    </source>
</reference>
<dbReference type="InterPro" id="IPR008767">
    <property type="entry name" value="Phage_SPP1_head-tail_adaptor"/>
</dbReference>